<feature type="domain" description="Heterokaryon incompatibility" evidence="1">
    <location>
        <begin position="101"/>
        <end position="182"/>
    </location>
</feature>
<gene>
    <name evidence="2" type="ORF">LTR24_006007</name>
</gene>
<reference evidence="2 3" key="1">
    <citation type="submission" date="2023-08" db="EMBL/GenBank/DDBJ databases">
        <title>Black Yeasts Isolated from many extreme environments.</title>
        <authorList>
            <person name="Coleine C."/>
            <person name="Stajich J.E."/>
            <person name="Selbmann L."/>
        </authorList>
    </citation>
    <scope>NUCLEOTIDE SEQUENCE [LARGE SCALE GENOMIC DNA]</scope>
    <source>
        <strain evidence="2 3">CCFEE 5885</strain>
    </source>
</reference>
<name>A0ABR0K852_9EURO</name>
<dbReference type="Pfam" id="PF06985">
    <property type="entry name" value="HET"/>
    <property type="match status" value="1"/>
</dbReference>
<evidence type="ECO:0000313" key="3">
    <source>
        <dbReference type="Proteomes" id="UP001345013"/>
    </source>
</evidence>
<accession>A0ABR0K852</accession>
<evidence type="ECO:0000259" key="1">
    <source>
        <dbReference type="Pfam" id="PF06985"/>
    </source>
</evidence>
<sequence length="230" mass="26057">MRLDIDEYFRDLVKESNVADQLSELQEYLRPRNNAQRWARNLRFIMPATAAFDQKTQSIEATDDTSDEPCICSYWTSFDRTQHEDVLKVTAAHDFSGCNHYVAVSWVWQDDSPSRGAVDAPETYLIAENAGKRQCAVPQHVLSRAISFAAYYEVPHVWFDKECIGQSDPVDQELGIQSMDIVGRDSGARSAQCTLHTRDLSALPSQIRLSYFCPARIEYDEDSHTAAALP</sequence>
<keyword evidence="3" id="KW-1185">Reference proteome</keyword>
<organism evidence="2 3">
    <name type="scientific">Lithohypha guttulata</name>
    <dbReference type="NCBI Taxonomy" id="1690604"/>
    <lineage>
        <taxon>Eukaryota</taxon>
        <taxon>Fungi</taxon>
        <taxon>Dikarya</taxon>
        <taxon>Ascomycota</taxon>
        <taxon>Pezizomycotina</taxon>
        <taxon>Eurotiomycetes</taxon>
        <taxon>Chaetothyriomycetidae</taxon>
        <taxon>Chaetothyriales</taxon>
        <taxon>Trichomeriaceae</taxon>
        <taxon>Lithohypha</taxon>
    </lineage>
</organism>
<dbReference type="InterPro" id="IPR010730">
    <property type="entry name" value="HET"/>
</dbReference>
<evidence type="ECO:0000313" key="2">
    <source>
        <dbReference type="EMBL" id="KAK5089639.1"/>
    </source>
</evidence>
<dbReference type="Proteomes" id="UP001345013">
    <property type="component" value="Unassembled WGS sequence"/>
</dbReference>
<dbReference type="EMBL" id="JAVRRG010000073">
    <property type="protein sequence ID" value="KAK5089639.1"/>
    <property type="molecule type" value="Genomic_DNA"/>
</dbReference>
<protein>
    <recommendedName>
        <fullName evidence="1">Heterokaryon incompatibility domain-containing protein</fullName>
    </recommendedName>
</protein>
<proteinExistence type="predicted"/>
<comment type="caution">
    <text evidence="2">The sequence shown here is derived from an EMBL/GenBank/DDBJ whole genome shotgun (WGS) entry which is preliminary data.</text>
</comment>